<evidence type="ECO:0000313" key="4">
    <source>
        <dbReference type="Proteomes" id="UP000028582"/>
    </source>
</evidence>
<keyword evidence="2" id="KW-0732">Signal</keyword>
<dbReference type="GO" id="GO:0005576">
    <property type="term" value="C:extracellular region"/>
    <property type="evidence" value="ECO:0007669"/>
    <property type="project" value="InterPro"/>
</dbReference>
<sequence length="173" mass="17235">MKISSLLLSVAIATSSSTLVLAAECTTDDLTAISNLYNSAMSDGTAACPDVTAANDATSANYCTSDCLEFMTNMLDELPDCSSGGVNMRAGMQAAIDYCETGTADTSDVLTGSTGTAGSSSLRSGSSTSNTAESTKVTADTVPPAAGSSMASSTGITVSSVLFAVTVFRVAGL</sequence>
<gene>
    <name evidence="3" type="ORF">F444_09463</name>
</gene>
<proteinExistence type="predicted"/>
<dbReference type="AlphaFoldDB" id="A0A081A7N2"/>
<protein>
    <recommendedName>
        <fullName evidence="5">Elicitin</fullName>
    </recommendedName>
</protein>
<accession>A0A081A7N2</accession>
<dbReference type="EMBL" id="ANJA01001739">
    <property type="protein sequence ID" value="ETO74893.1"/>
    <property type="molecule type" value="Genomic_DNA"/>
</dbReference>
<feature type="chain" id="PRO_5001753867" description="Elicitin" evidence="2">
    <location>
        <begin position="23"/>
        <end position="173"/>
    </location>
</feature>
<comment type="caution">
    <text evidence="3">The sequence shown here is derived from an EMBL/GenBank/DDBJ whole genome shotgun (WGS) entry which is preliminary data.</text>
</comment>
<evidence type="ECO:0008006" key="5">
    <source>
        <dbReference type="Google" id="ProtNLM"/>
    </source>
</evidence>
<dbReference type="OrthoDB" id="165739at2759"/>
<feature type="signal peptide" evidence="2">
    <location>
        <begin position="1"/>
        <end position="22"/>
    </location>
</feature>
<evidence type="ECO:0000256" key="1">
    <source>
        <dbReference type="SAM" id="MobiDB-lite"/>
    </source>
</evidence>
<evidence type="ECO:0000256" key="2">
    <source>
        <dbReference type="SAM" id="SignalP"/>
    </source>
</evidence>
<organism evidence="3 4">
    <name type="scientific">Phytophthora nicotianae P1976</name>
    <dbReference type="NCBI Taxonomy" id="1317066"/>
    <lineage>
        <taxon>Eukaryota</taxon>
        <taxon>Sar</taxon>
        <taxon>Stramenopiles</taxon>
        <taxon>Oomycota</taxon>
        <taxon>Peronosporomycetes</taxon>
        <taxon>Peronosporales</taxon>
        <taxon>Peronosporaceae</taxon>
        <taxon>Phytophthora</taxon>
    </lineage>
</organism>
<reference evidence="3 4" key="1">
    <citation type="submission" date="2013-11" db="EMBL/GenBank/DDBJ databases">
        <title>The Genome Sequence of Phytophthora parasitica P1976.</title>
        <authorList>
            <consortium name="The Broad Institute Genomics Platform"/>
            <person name="Russ C."/>
            <person name="Tyler B."/>
            <person name="Panabieres F."/>
            <person name="Shan W."/>
            <person name="Tripathy S."/>
            <person name="Grunwald N."/>
            <person name="Machado M."/>
            <person name="Johnson C.S."/>
            <person name="Walker B."/>
            <person name="Young S."/>
            <person name="Zeng Q."/>
            <person name="Gargeya S."/>
            <person name="Fitzgerald M."/>
            <person name="Haas B."/>
            <person name="Abouelleil A."/>
            <person name="Allen A.W."/>
            <person name="Alvarado L."/>
            <person name="Arachchi H.M."/>
            <person name="Berlin A.M."/>
            <person name="Chapman S.B."/>
            <person name="Gainer-Dewar J."/>
            <person name="Goldberg J."/>
            <person name="Griggs A."/>
            <person name="Gujja S."/>
            <person name="Hansen M."/>
            <person name="Howarth C."/>
            <person name="Imamovic A."/>
            <person name="Ireland A."/>
            <person name="Larimer J."/>
            <person name="McCowan C."/>
            <person name="Murphy C."/>
            <person name="Pearson M."/>
            <person name="Poon T.W."/>
            <person name="Priest M."/>
            <person name="Roberts A."/>
            <person name="Saif S."/>
            <person name="Shea T."/>
            <person name="Sisk P."/>
            <person name="Sykes S."/>
            <person name="Wortman J."/>
            <person name="Nusbaum C."/>
            <person name="Birren B."/>
        </authorList>
    </citation>
    <scope>NUCLEOTIDE SEQUENCE [LARGE SCALE GENOMIC DNA]</scope>
    <source>
        <strain evidence="3 4">P1976</strain>
    </source>
</reference>
<dbReference type="SMART" id="SM01187">
    <property type="entry name" value="Elicitin"/>
    <property type="match status" value="1"/>
</dbReference>
<name>A0A081A7N2_PHYNI</name>
<dbReference type="InterPro" id="IPR002200">
    <property type="entry name" value="Elicitin"/>
</dbReference>
<feature type="region of interest" description="Disordered" evidence="1">
    <location>
        <begin position="110"/>
        <end position="152"/>
    </location>
</feature>
<feature type="compositionally biased region" description="Low complexity" evidence="1">
    <location>
        <begin position="111"/>
        <end position="129"/>
    </location>
</feature>
<evidence type="ECO:0000313" key="3">
    <source>
        <dbReference type="EMBL" id="ETO74893.1"/>
    </source>
</evidence>
<dbReference type="Proteomes" id="UP000028582">
    <property type="component" value="Unassembled WGS sequence"/>
</dbReference>